<dbReference type="SUPFAM" id="SSF110997">
    <property type="entry name" value="Sporulation related repeat"/>
    <property type="match status" value="1"/>
</dbReference>
<dbReference type="InterPro" id="IPR036680">
    <property type="entry name" value="SPOR-like_sf"/>
</dbReference>
<dbReference type="InterPro" id="IPR007730">
    <property type="entry name" value="SPOR-like_dom"/>
</dbReference>
<keyword evidence="1" id="KW-0812">Transmembrane</keyword>
<evidence type="ECO:0000259" key="2">
    <source>
        <dbReference type="PROSITE" id="PS51724"/>
    </source>
</evidence>
<reference evidence="3" key="1">
    <citation type="submission" date="2022-08" db="EMBL/GenBank/DDBJ databases">
        <authorList>
            <person name="Dzunkova M."/>
            <person name="La Clair J."/>
            <person name="Tyml T."/>
            <person name="Doud D."/>
            <person name="Schulz F."/>
            <person name="Piquer S."/>
            <person name="Porcel Sanchis D."/>
            <person name="Osborn A."/>
            <person name="Robinson D."/>
            <person name="Louie K.B."/>
            <person name="Bowen B.P."/>
            <person name="Bowers R."/>
            <person name="Lee J."/>
            <person name="Arnau Llombart V."/>
            <person name="Diaz Villanueva W."/>
            <person name="Gosliner T."/>
            <person name="Northen T."/>
            <person name="Cheng J.-F."/>
            <person name="Burkart M.D."/>
            <person name="Woyke T."/>
        </authorList>
    </citation>
    <scope>NUCLEOTIDE SEQUENCE</scope>
    <source>
        <strain evidence="3">Df01</strain>
    </source>
</reference>
<proteinExistence type="predicted"/>
<sequence>MAPRTAGARRARNNAPKGYFWRGLFLLIFGFTCGVGSAAYLAAYVNKLPLPFITPPTRDTLPENGQSGTKRETLEFHDVLRQQQQVAPIVEEETPTTVPRKFVYYLQMGAFDNKNTAEQLRGEIALLGRQTSINPGRTAAGGTIFRVWIGPYDSENTAEETRAQLVLQGYNSVQLLKLVNNEN</sequence>
<organism evidence="3 4">
    <name type="scientific">Candidatus Doriopsillibacter californiensis</name>
    <dbReference type="NCBI Taxonomy" id="2970740"/>
    <lineage>
        <taxon>Bacteria</taxon>
        <taxon>Pseudomonadati</taxon>
        <taxon>Pseudomonadota</taxon>
        <taxon>Gammaproteobacteria</taxon>
        <taxon>Candidatus Tethybacterales</taxon>
        <taxon>Candidatus Persebacteraceae</taxon>
        <taxon>Candidatus Doriopsillibacter</taxon>
    </lineage>
</organism>
<evidence type="ECO:0000256" key="1">
    <source>
        <dbReference type="SAM" id="Phobius"/>
    </source>
</evidence>
<keyword evidence="1" id="KW-1133">Transmembrane helix</keyword>
<reference evidence="3" key="2">
    <citation type="journal article" date="2023" name="Microbiome">
        <title>Synthase-selected sorting approach identifies a beta-lactone synthase in a nudibranch symbiotic bacterium.</title>
        <authorList>
            <person name="Dzunkova M."/>
            <person name="La Clair J.J."/>
            <person name="Tyml T."/>
            <person name="Doud D."/>
            <person name="Schulz F."/>
            <person name="Piquer-Esteban S."/>
            <person name="Porcel Sanchis D."/>
            <person name="Osborn A."/>
            <person name="Robinson D."/>
            <person name="Louie K.B."/>
            <person name="Bowen B.P."/>
            <person name="Bowers R.M."/>
            <person name="Lee J."/>
            <person name="Arnau V."/>
            <person name="Diaz-Villanueva W."/>
            <person name="Stepanauskas R."/>
            <person name="Gosliner T."/>
            <person name="Date S.V."/>
            <person name="Northen T.R."/>
            <person name="Cheng J.F."/>
            <person name="Burkart M.D."/>
            <person name="Woyke T."/>
        </authorList>
    </citation>
    <scope>NUCLEOTIDE SEQUENCE</scope>
    <source>
        <strain evidence="3">Df01</strain>
    </source>
</reference>
<feature type="transmembrane region" description="Helical" evidence="1">
    <location>
        <begin position="20"/>
        <end position="45"/>
    </location>
</feature>
<keyword evidence="1" id="KW-0472">Membrane</keyword>
<comment type="caution">
    <text evidence="3">The sequence shown here is derived from an EMBL/GenBank/DDBJ whole genome shotgun (WGS) entry which is preliminary data.</text>
</comment>
<protein>
    <submittedName>
        <fullName evidence="3">SPOR domain-containing protein</fullName>
    </submittedName>
</protein>
<dbReference type="EMBL" id="JANQAO010000005">
    <property type="protein sequence ID" value="MDM5148218.1"/>
    <property type="molecule type" value="Genomic_DNA"/>
</dbReference>
<dbReference type="PROSITE" id="PS51724">
    <property type="entry name" value="SPOR"/>
    <property type="match status" value="1"/>
</dbReference>
<evidence type="ECO:0000313" key="3">
    <source>
        <dbReference type="EMBL" id="MDM5148218.1"/>
    </source>
</evidence>
<gene>
    <name evidence="3" type="ORF">NQX30_07590</name>
</gene>
<dbReference type="Pfam" id="PF05036">
    <property type="entry name" value="SPOR"/>
    <property type="match status" value="1"/>
</dbReference>
<feature type="domain" description="SPOR" evidence="2">
    <location>
        <begin position="98"/>
        <end position="178"/>
    </location>
</feature>
<dbReference type="Gene3D" id="3.30.70.1070">
    <property type="entry name" value="Sporulation related repeat"/>
    <property type="match status" value="1"/>
</dbReference>
<name>A0ABT7QP33_9GAMM</name>
<keyword evidence="4" id="KW-1185">Reference proteome</keyword>
<evidence type="ECO:0000313" key="4">
    <source>
        <dbReference type="Proteomes" id="UP001168167"/>
    </source>
</evidence>
<accession>A0ABT7QP33</accession>
<dbReference type="Proteomes" id="UP001168167">
    <property type="component" value="Unassembled WGS sequence"/>
</dbReference>